<feature type="active site" description="Proton donor/acceptor" evidence="7">
    <location>
        <position position="155"/>
    </location>
</feature>
<dbReference type="RefSeq" id="WP_277278212.1">
    <property type="nucleotide sequence ID" value="NZ_JAROCY010000011.1"/>
</dbReference>
<comment type="caution">
    <text evidence="10">The sequence shown here is derived from an EMBL/GenBank/DDBJ whole genome shotgun (WGS) entry which is preliminary data.</text>
</comment>
<dbReference type="Gene3D" id="2.40.440.10">
    <property type="entry name" value="L,D-transpeptidase catalytic domain-like"/>
    <property type="match status" value="1"/>
</dbReference>
<dbReference type="EMBL" id="JAROCY010000011">
    <property type="protein sequence ID" value="MDF8333984.1"/>
    <property type="molecule type" value="Genomic_DNA"/>
</dbReference>
<proteinExistence type="inferred from homology"/>
<dbReference type="PANTHER" id="PTHR30582:SF2">
    <property type="entry name" value="L,D-TRANSPEPTIDASE YCIB-RELATED"/>
    <property type="match status" value="1"/>
</dbReference>
<feature type="active site" description="Nucleophile" evidence="7">
    <location>
        <position position="168"/>
    </location>
</feature>
<evidence type="ECO:0000256" key="2">
    <source>
        <dbReference type="ARBA" id="ARBA00005992"/>
    </source>
</evidence>
<comment type="similarity">
    <text evidence="2">Belongs to the YkuD family.</text>
</comment>
<feature type="signal peptide" evidence="8">
    <location>
        <begin position="1"/>
        <end position="28"/>
    </location>
</feature>
<protein>
    <submittedName>
        <fullName evidence="10">L,D-transpeptidase family protein</fullName>
    </submittedName>
</protein>
<evidence type="ECO:0000313" key="11">
    <source>
        <dbReference type="Proteomes" id="UP001222770"/>
    </source>
</evidence>
<reference evidence="10 11" key="1">
    <citation type="submission" date="2023-03" db="EMBL/GenBank/DDBJ databases">
        <title>Novosphingobium cyanobacteriorum sp. nov., isolated from a eutrophic reservoir during the Microcystis bloom period.</title>
        <authorList>
            <person name="Kang M."/>
            <person name="Le V."/>
            <person name="Ko S.-R."/>
            <person name="Lee S.-A."/>
            <person name="Ahn C.-Y."/>
        </authorList>
    </citation>
    <scope>NUCLEOTIDE SEQUENCE [LARGE SCALE GENOMIC DNA]</scope>
    <source>
        <strain evidence="10 11">HBC54</strain>
    </source>
</reference>
<organism evidence="10 11">
    <name type="scientific">Novosphingobium cyanobacteriorum</name>
    <dbReference type="NCBI Taxonomy" id="3024215"/>
    <lineage>
        <taxon>Bacteria</taxon>
        <taxon>Pseudomonadati</taxon>
        <taxon>Pseudomonadota</taxon>
        <taxon>Alphaproteobacteria</taxon>
        <taxon>Sphingomonadales</taxon>
        <taxon>Sphingomonadaceae</taxon>
        <taxon>Novosphingobium</taxon>
    </lineage>
</organism>
<gene>
    <name evidence="10" type="ORF">POM99_12285</name>
</gene>
<keyword evidence="11" id="KW-1185">Reference proteome</keyword>
<keyword evidence="3" id="KW-0808">Transferase</keyword>
<dbReference type="NCBIfam" id="NF004785">
    <property type="entry name" value="PRK06132.1-2"/>
    <property type="match status" value="1"/>
</dbReference>
<dbReference type="PROSITE" id="PS52029">
    <property type="entry name" value="LD_TPASE"/>
    <property type="match status" value="1"/>
</dbReference>
<keyword evidence="6 7" id="KW-0961">Cell wall biogenesis/degradation</keyword>
<evidence type="ECO:0000259" key="9">
    <source>
        <dbReference type="PROSITE" id="PS52029"/>
    </source>
</evidence>
<sequence>MVNAGFARKPLIVTLCLALAGMAGAVVAVVQPMGQGAKAQVQAQVPVPAPPAMQAAPAPVPPVPPEVKPALPLPVAEVLQSGVLIVVSKPTQRMHVFKDGVPWAVSPVSTGRRRHGTPSGVFPILQKARFHRSNIYSNAPMPFMQRLTWGGIAIHAGHVPGYPASHGCIRVPYGFASALFKLTRADRTTVVVTGEAVRDDRHAVTLALGGTAPPPRVLQVEQAALEDEPVLPPAGETIQLAAAQSVGEAEAHWAGLVATWPELARFRKTVVPAVVGSRQLYRLRASAPGARAMCSTLKRAGQDCFSVS</sequence>
<dbReference type="CDD" id="cd16913">
    <property type="entry name" value="YkuD_like"/>
    <property type="match status" value="1"/>
</dbReference>
<dbReference type="SUPFAM" id="SSF141523">
    <property type="entry name" value="L,D-transpeptidase catalytic domain-like"/>
    <property type="match status" value="1"/>
</dbReference>
<evidence type="ECO:0000256" key="5">
    <source>
        <dbReference type="ARBA" id="ARBA00022984"/>
    </source>
</evidence>
<dbReference type="InterPro" id="IPR005490">
    <property type="entry name" value="LD_TPept_cat_dom"/>
</dbReference>
<evidence type="ECO:0000256" key="7">
    <source>
        <dbReference type="PROSITE-ProRule" id="PRU01373"/>
    </source>
</evidence>
<evidence type="ECO:0000256" key="3">
    <source>
        <dbReference type="ARBA" id="ARBA00022679"/>
    </source>
</evidence>
<dbReference type="InterPro" id="IPR050979">
    <property type="entry name" value="LD-transpeptidase"/>
</dbReference>
<accession>A0ABT6CJ88</accession>
<evidence type="ECO:0000256" key="1">
    <source>
        <dbReference type="ARBA" id="ARBA00004752"/>
    </source>
</evidence>
<keyword evidence="5 7" id="KW-0573">Peptidoglycan synthesis</keyword>
<keyword evidence="8" id="KW-0732">Signal</keyword>
<feature type="domain" description="L,D-TPase catalytic" evidence="9">
    <location>
        <begin position="83"/>
        <end position="193"/>
    </location>
</feature>
<feature type="chain" id="PRO_5046626574" evidence="8">
    <location>
        <begin position="29"/>
        <end position="308"/>
    </location>
</feature>
<evidence type="ECO:0000313" key="10">
    <source>
        <dbReference type="EMBL" id="MDF8333984.1"/>
    </source>
</evidence>
<evidence type="ECO:0000256" key="4">
    <source>
        <dbReference type="ARBA" id="ARBA00022960"/>
    </source>
</evidence>
<comment type="pathway">
    <text evidence="1 7">Cell wall biogenesis; peptidoglycan biosynthesis.</text>
</comment>
<dbReference type="InterPro" id="IPR038063">
    <property type="entry name" value="Transpep_catalytic_dom"/>
</dbReference>
<dbReference type="Pfam" id="PF03734">
    <property type="entry name" value="YkuD"/>
    <property type="match status" value="1"/>
</dbReference>
<evidence type="ECO:0000256" key="8">
    <source>
        <dbReference type="SAM" id="SignalP"/>
    </source>
</evidence>
<keyword evidence="4 7" id="KW-0133">Cell shape</keyword>
<dbReference type="PANTHER" id="PTHR30582">
    <property type="entry name" value="L,D-TRANSPEPTIDASE"/>
    <property type="match status" value="1"/>
</dbReference>
<evidence type="ECO:0000256" key="6">
    <source>
        <dbReference type="ARBA" id="ARBA00023316"/>
    </source>
</evidence>
<dbReference type="Proteomes" id="UP001222770">
    <property type="component" value="Unassembled WGS sequence"/>
</dbReference>
<name>A0ABT6CJ88_9SPHN</name>